<evidence type="ECO:0000313" key="3">
    <source>
        <dbReference type="Proteomes" id="UP000005463"/>
    </source>
</evidence>
<evidence type="ECO:0000256" key="1">
    <source>
        <dbReference type="SAM" id="MobiDB-lite"/>
    </source>
</evidence>
<accession>B1F9P4</accession>
<reference evidence="2 3" key="1">
    <citation type="submission" date="2008-03" db="EMBL/GenBank/DDBJ databases">
        <title>Sequencing of the draft genome and assembly of Burkholderia ambifaria IOP40-10.</title>
        <authorList>
            <consortium name="US DOE Joint Genome Institute (JGI-PGF)"/>
            <person name="Copeland A."/>
            <person name="Lucas S."/>
            <person name="Lapidus A."/>
            <person name="Glavina del Rio T."/>
            <person name="Dalin E."/>
            <person name="Tice H."/>
            <person name="Bruce D."/>
            <person name="Goodwin L."/>
            <person name="Pitluck S."/>
            <person name="Larimer F."/>
            <person name="Land M.L."/>
            <person name="Hauser L."/>
            <person name="Tiedje J."/>
            <person name="Richardson P."/>
        </authorList>
    </citation>
    <scope>NUCLEOTIDE SEQUENCE [LARGE SCALE GENOMIC DNA]</scope>
    <source>
        <strain evidence="2 3">IOP40-10</strain>
    </source>
</reference>
<feature type="region of interest" description="Disordered" evidence="1">
    <location>
        <begin position="1"/>
        <end position="23"/>
    </location>
</feature>
<feature type="compositionally biased region" description="Basic and acidic residues" evidence="1">
    <location>
        <begin position="1"/>
        <end position="18"/>
    </location>
</feature>
<evidence type="ECO:0000313" key="2">
    <source>
        <dbReference type="EMBL" id="EDT05706.1"/>
    </source>
</evidence>
<organism evidence="2 3">
    <name type="scientific">Burkholderia ambifaria IOP40-10</name>
    <dbReference type="NCBI Taxonomy" id="396596"/>
    <lineage>
        <taxon>Bacteria</taxon>
        <taxon>Pseudomonadati</taxon>
        <taxon>Pseudomonadota</taxon>
        <taxon>Betaproteobacteria</taxon>
        <taxon>Burkholderiales</taxon>
        <taxon>Burkholderiaceae</taxon>
        <taxon>Burkholderia</taxon>
        <taxon>Burkholderia cepacia complex</taxon>
    </lineage>
</organism>
<dbReference type="Proteomes" id="UP000005463">
    <property type="component" value="Unassembled WGS sequence"/>
</dbReference>
<proteinExistence type="predicted"/>
<gene>
    <name evidence="2" type="ORF">BamIOP4010DRAFT_0731</name>
</gene>
<sequence length="217" mass="24611">MRSPQKEACAREGRHVENNRYSGSDLTPPLTVARRSAVAPVGVFPCIGSAKSMDEIECRKLFESAIDSLCELDEYLLRVDASERSISHRLAMHLTSRFPNFDVDCEYNRDGFDVKRLALSGREVRDDDIDAVTVFPDIVVHKRGHNKSNLLVVEMKKGSSNVSPQYDLEKLEAFRRELGYRHSVHCTIGYGRDGSLVRRVVWAGPNERRSMPENDSR</sequence>
<protein>
    <submittedName>
        <fullName evidence="2">Uncharacterized protein</fullName>
    </submittedName>
</protein>
<dbReference type="PATRIC" id="fig|396596.7.peg.7201"/>
<dbReference type="EMBL" id="ABLC01000008">
    <property type="protein sequence ID" value="EDT05706.1"/>
    <property type="molecule type" value="Genomic_DNA"/>
</dbReference>
<comment type="caution">
    <text evidence="2">The sequence shown here is derived from an EMBL/GenBank/DDBJ whole genome shotgun (WGS) entry which is preliminary data.</text>
</comment>
<name>B1F9P4_9BURK</name>
<dbReference type="AlphaFoldDB" id="B1F9P4"/>